<evidence type="ECO:0000256" key="8">
    <source>
        <dbReference type="ARBA" id="ARBA00023136"/>
    </source>
</evidence>
<evidence type="ECO:0000256" key="5">
    <source>
        <dbReference type="ARBA" id="ARBA00022927"/>
    </source>
</evidence>
<proteinExistence type="inferred from homology"/>
<dbReference type="GO" id="GO:0000139">
    <property type="term" value="C:Golgi membrane"/>
    <property type="evidence" value="ECO:0007669"/>
    <property type="project" value="UniProtKB-SubCell"/>
</dbReference>
<evidence type="ECO:0000256" key="6">
    <source>
        <dbReference type="ARBA" id="ARBA00022989"/>
    </source>
</evidence>
<comment type="similarity">
    <text evidence="2">Belongs to the GOSR1 family.</text>
</comment>
<dbReference type="GO" id="GO:0005797">
    <property type="term" value="C:Golgi medial cisterna"/>
    <property type="evidence" value="ECO:0007669"/>
    <property type="project" value="TreeGrafter"/>
</dbReference>
<evidence type="ECO:0000313" key="11">
    <source>
        <dbReference type="Proteomes" id="UP000479710"/>
    </source>
</evidence>
<dbReference type="OrthoDB" id="422156at2759"/>
<evidence type="ECO:0000256" key="1">
    <source>
        <dbReference type="ARBA" id="ARBA00004409"/>
    </source>
</evidence>
<keyword evidence="4 9" id="KW-0812">Transmembrane</keyword>
<protein>
    <recommendedName>
        <fullName evidence="12">Golgi SNAP receptor complex member 1</fullName>
    </recommendedName>
</protein>
<sequence length="385" mass="43379">MEASSWDALRKQARRLEAQLDDQMIAYRKLVSMKSDGSENDIESDIERSLKQLQQVNSQMQTWVSSGGSEVLSHTLTRHMEILQDLTQEFYRLRSSLRVKQQHASLLDLRDFDRAKFDVETGDSADQALLREQAAISRSSGQMDHVISHAQATLGTLMSQRSTFGGITTKISNVSSRLPTARRLEAQLDDQMIAYRKLVSMKSDGSENDIESDIERSLKQLQQVNSQMQTWVSSGGSEVLSHTLTRHMEILQDLTQEFYRLRSSLRVKQQHASLLDLRDFDRAKFDVETGDSADQALLREQAAISRSSGQMDHVISHAQATLGTLMSQRSTFGGITTKISNVSSRLPTINHILASIRRKKSMDTVILSLVASVCAFLILIYWLSK</sequence>
<dbReference type="GO" id="GO:0031201">
    <property type="term" value="C:SNARE complex"/>
    <property type="evidence" value="ECO:0007669"/>
    <property type="project" value="TreeGrafter"/>
</dbReference>
<dbReference type="GO" id="GO:0048219">
    <property type="term" value="P:inter-Golgi cisterna vesicle-mediated transport"/>
    <property type="evidence" value="ECO:0007669"/>
    <property type="project" value="TreeGrafter"/>
</dbReference>
<gene>
    <name evidence="10" type="ORF">E2562_008325</name>
</gene>
<dbReference type="PANTHER" id="PTHR21094:SF0">
    <property type="entry name" value="GOLGI SNAP RECEPTOR COMPLEX MEMBER 1-1"/>
    <property type="match status" value="1"/>
</dbReference>
<name>A0A6G1DGZ5_9ORYZ</name>
<organism evidence="10 11">
    <name type="scientific">Oryza meyeriana var. granulata</name>
    <dbReference type="NCBI Taxonomy" id="110450"/>
    <lineage>
        <taxon>Eukaryota</taxon>
        <taxon>Viridiplantae</taxon>
        <taxon>Streptophyta</taxon>
        <taxon>Embryophyta</taxon>
        <taxon>Tracheophyta</taxon>
        <taxon>Spermatophyta</taxon>
        <taxon>Magnoliopsida</taxon>
        <taxon>Liliopsida</taxon>
        <taxon>Poales</taxon>
        <taxon>Poaceae</taxon>
        <taxon>BOP clade</taxon>
        <taxon>Oryzoideae</taxon>
        <taxon>Oryzeae</taxon>
        <taxon>Oryzinae</taxon>
        <taxon>Oryza</taxon>
        <taxon>Oryza meyeriana</taxon>
    </lineage>
</organism>
<keyword evidence="8 9" id="KW-0472">Membrane</keyword>
<dbReference type="GO" id="GO:0015031">
    <property type="term" value="P:protein transport"/>
    <property type="evidence" value="ECO:0007669"/>
    <property type="project" value="UniProtKB-KW"/>
</dbReference>
<accession>A0A6G1DGZ5</accession>
<dbReference type="InterPro" id="IPR023601">
    <property type="entry name" value="Golgi_SNAP_su1"/>
</dbReference>
<feature type="transmembrane region" description="Helical" evidence="9">
    <location>
        <begin position="365"/>
        <end position="384"/>
    </location>
</feature>
<keyword evidence="11" id="KW-1185">Reference proteome</keyword>
<evidence type="ECO:0000313" key="10">
    <source>
        <dbReference type="EMBL" id="KAF0911452.1"/>
    </source>
</evidence>
<evidence type="ECO:0000256" key="2">
    <source>
        <dbReference type="ARBA" id="ARBA00008473"/>
    </source>
</evidence>
<reference evidence="10 11" key="1">
    <citation type="submission" date="2019-11" db="EMBL/GenBank/DDBJ databases">
        <title>Whole genome sequence of Oryza granulata.</title>
        <authorList>
            <person name="Li W."/>
        </authorList>
    </citation>
    <scope>NUCLEOTIDE SEQUENCE [LARGE SCALE GENOMIC DNA]</scope>
    <source>
        <strain evidence="11">cv. Menghai</strain>
        <tissue evidence="10">Leaf</tissue>
    </source>
</reference>
<dbReference type="GO" id="GO:0006888">
    <property type="term" value="P:endoplasmic reticulum to Golgi vesicle-mediated transport"/>
    <property type="evidence" value="ECO:0007669"/>
    <property type="project" value="InterPro"/>
</dbReference>
<keyword evidence="5" id="KW-0653">Protein transport</keyword>
<keyword evidence="3" id="KW-0813">Transport</keyword>
<comment type="subcellular location">
    <subcellularLocation>
        <location evidence="1">Golgi apparatus membrane</location>
        <topology evidence="1">Single-pass type IV membrane protein</topology>
    </subcellularLocation>
</comment>
<dbReference type="Proteomes" id="UP000479710">
    <property type="component" value="Unassembled WGS sequence"/>
</dbReference>
<dbReference type="AlphaFoldDB" id="A0A6G1DGZ5"/>
<keyword evidence="6 9" id="KW-1133">Transmembrane helix</keyword>
<dbReference type="GO" id="GO:0005484">
    <property type="term" value="F:SNAP receptor activity"/>
    <property type="evidence" value="ECO:0007669"/>
    <property type="project" value="TreeGrafter"/>
</dbReference>
<evidence type="ECO:0008006" key="12">
    <source>
        <dbReference type="Google" id="ProtNLM"/>
    </source>
</evidence>
<evidence type="ECO:0000256" key="9">
    <source>
        <dbReference type="SAM" id="Phobius"/>
    </source>
</evidence>
<evidence type="ECO:0000256" key="3">
    <source>
        <dbReference type="ARBA" id="ARBA00022448"/>
    </source>
</evidence>
<dbReference type="GO" id="GO:0005801">
    <property type="term" value="C:cis-Golgi network"/>
    <property type="evidence" value="ECO:0007669"/>
    <property type="project" value="InterPro"/>
</dbReference>
<dbReference type="GO" id="GO:0006906">
    <property type="term" value="P:vesicle fusion"/>
    <property type="evidence" value="ECO:0007669"/>
    <property type="project" value="TreeGrafter"/>
</dbReference>
<evidence type="ECO:0000256" key="4">
    <source>
        <dbReference type="ARBA" id="ARBA00022692"/>
    </source>
</evidence>
<evidence type="ECO:0000256" key="7">
    <source>
        <dbReference type="ARBA" id="ARBA00023034"/>
    </source>
</evidence>
<dbReference type="Pfam" id="PF12352">
    <property type="entry name" value="V-SNARE_C"/>
    <property type="match status" value="2"/>
</dbReference>
<dbReference type="PANTHER" id="PTHR21094">
    <property type="entry name" value="GOS-28 SNARE- RELATED"/>
    <property type="match status" value="1"/>
</dbReference>
<comment type="caution">
    <text evidence="10">The sequence shown here is derived from an EMBL/GenBank/DDBJ whole genome shotgun (WGS) entry which is preliminary data.</text>
</comment>
<dbReference type="EMBL" id="SPHZ02000006">
    <property type="protein sequence ID" value="KAF0911452.1"/>
    <property type="molecule type" value="Genomic_DNA"/>
</dbReference>
<keyword evidence="7" id="KW-0333">Golgi apparatus</keyword>